<protein>
    <submittedName>
        <fullName evidence="7">Uncharacterized protein</fullName>
    </submittedName>
</protein>
<dbReference type="AlphaFoldDB" id="A9NTR2"/>
<dbReference type="InterPro" id="IPR000504">
    <property type="entry name" value="RRM_dom"/>
</dbReference>
<dbReference type="GO" id="GO:0003723">
    <property type="term" value="F:RNA binding"/>
    <property type="evidence" value="ECO:0007669"/>
    <property type="project" value="UniProtKB-UniRule"/>
</dbReference>
<dbReference type="InterPro" id="IPR001878">
    <property type="entry name" value="Znf_CCHC"/>
</dbReference>
<accession>A9NTR2</accession>
<dbReference type="CDD" id="cd12272">
    <property type="entry name" value="RRM2_PHIP1"/>
    <property type="match status" value="1"/>
</dbReference>
<dbReference type="PANTHER" id="PTHR23236">
    <property type="entry name" value="EUKARYOTIC TRANSLATION INITIATION FACTOR 4B/4H"/>
    <property type="match status" value="1"/>
</dbReference>
<dbReference type="Pfam" id="PF00076">
    <property type="entry name" value="RRM_1"/>
    <property type="match status" value="2"/>
</dbReference>
<feature type="region of interest" description="Disordered" evidence="4">
    <location>
        <begin position="1"/>
        <end position="45"/>
    </location>
</feature>
<dbReference type="Pfam" id="PF00098">
    <property type="entry name" value="zf-CCHC"/>
    <property type="match status" value="1"/>
</dbReference>
<feature type="compositionally biased region" description="Basic residues" evidence="4">
    <location>
        <begin position="17"/>
        <end position="28"/>
    </location>
</feature>
<dbReference type="EMBL" id="EF084712">
    <property type="protein sequence ID" value="ABK24023.1"/>
    <property type="molecule type" value="mRNA"/>
</dbReference>
<dbReference type="SMART" id="SM00360">
    <property type="entry name" value="RRM"/>
    <property type="match status" value="2"/>
</dbReference>
<organism evidence="7">
    <name type="scientific">Picea sitchensis</name>
    <name type="common">Sitka spruce</name>
    <name type="synonym">Pinus sitchensis</name>
    <dbReference type="NCBI Taxonomy" id="3332"/>
    <lineage>
        <taxon>Eukaryota</taxon>
        <taxon>Viridiplantae</taxon>
        <taxon>Streptophyta</taxon>
        <taxon>Embryophyta</taxon>
        <taxon>Tracheophyta</taxon>
        <taxon>Spermatophyta</taxon>
        <taxon>Pinopsida</taxon>
        <taxon>Pinidae</taxon>
        <taxon>Conifers I</taxon>
        <taxon>Pinales</taxon>
        <taxon>Pinaceae</taxon>
        <taxon>Picea</taxon>
    </lineage>
</organism>
<dbReference type="InterPro" id="IPR034362">
    <property type="entry name" value="PHIP1_RRM2"/>
</dbReference>
<evidence type="ECO:0000256" key="2">
    <source>
        <dbReference type="PROSITE-ProRule" id="PRU00047"/>
    </source>
</evidence>
<evidence type="ECO:0000256" key="4">
    <source>
        <dbReference type="SAM" id="MobiDB-lite"/>
    </source>
</evidence>
<proteinExistence type="evidence at transcript level"/>
<dbReference type="InterPro" id="IPR034361">
    <property type="entry name" value="PHIP1_RRM1"/>
</dbReference>
<evidence type="ECO:0000259" key="5">
    <source>
        <dbReference type="PROSITE" id="PS50102"/>
    </source>
</evidence>
<keyword evidence="2" id="KW-0479">Metal-binding</keyword>
<feature type="domain" description="RRM" evidence="5">
    <location>
        <begin position="76"/>
        <end position="153"/>
    </location>
</feature>
<dbReference type="Gene3D" id="4.10.60.10">
    <property type="entry name" value="Zinc finger, CCHC-type"/>
    <property type="match status" value="1"/>
</dbReference>
<reference evidence="7" key="1">
    <citation type="journal article" date="2008" name="BMC Genomics">
        <title>A conifer genomics resource of 200,000 spruce (Picea spp.) ESTs and 6,464 high-quality, sequence-finished full-length cDNAs for Sitka spruce (Picea sitchensis).</title>
        <authorList>
            <person name="Ralph S.G."/>
            <person name="Chun H.J."/>
            <person name="Kolosova N."/>
            <person name="Cooper D."/>
            <person name="Oddy C."/>
            <person name="Ritland C.E."/>
            <person name="Kirkpatrick R."/>
            <person name="Moore R."/>
            <person name="Barber S."/>
            <person name="Holt R.A."/>
            <person name="Jones S.J."/>
            <person name="Marra M.A."/>
            <person name="Douglas C.J."/>
            <person name="Ritland K."/>
            <person name="Bohlmann J."/>
        </authorList>
    </citation>
    <scope>NUCLEOTIDE SEQUENCE</scope>
    <source>
        <tissue evidence="7">Green portion of the leader tissue</tissue>
    </source>
</reference>
<dbReference type="PROSITE" id="PS50158">
    <property type="entry name" value="ZF_CCHC"/>
    <property type="match status" value="1"/>
</dbReference>
<evidence type="ECO:0000256" key="1">
    <source>
        <dbReference type="ARBA" id="ARBA00022884"/>
    </source>
</evidence>
<dbReference type="InterPro" id="IPR035979">
    <property type="entry name" value="RBD_domain_sf"/>
</dbReference>
<keyword evidence="2" id="KW-0863">Zinc-finger</keyword>
<dbReference type="SMART" id="SM00343">
    <property type="entry name" value="ZnF_C2HC"/>
    <property type="match status" value="1"/>
</dbReference>
<evidence type="ECO:0000259" key="6">
    <source>
        <dbReference type="PROSITE" id="PS50158"/>
    </source>
</evidence>
<feature type="domain" description="CCHC-type" evidence="6">
    <location>
        <begin position="274"/>
        <end position="288"/>
    </location>
</feature>
<keyword evidence="1 3" id="KW-0694">RNA-binding</keyword>
<feature type="region of interest" description="Disordered" evidence="4">
    <location>
        <begin position="279"/>
        <end position="302"/>
    </location>
</feature>
<feature type="domain" description="RRM" evidence="5">
    <location>
        <begin position="174"/>
        <end position="250"/>
    </location>
</feature>
<dbReference type="PROSITE" id="PS50102">
    <property type="entry name" value="RRM"/>
    <property type="match status" value="2"/>
</dbReference>
<dbReference type="PANTHER" id="PTHR23236:SF24">
    <property type="entry name" value="PHRAGMOPLASTIN INTERACTING PROTEIN 1"/>
    <property type="match status" value="1"/>
</dbReference>
<feature type="compositionally biased region" description="Polar residues" evidence="4">
    <location>
        <begin position="283"/>
        <end position="295"/>
    </location>
</feature>
<dbReference type="CDD" id="cd12271">
    <property type="entry name" value="RRM1_PHIP1"/>
    <property type="match status" value="1"/>
</dbReference>
<evidence type="ECO:0000256" key="3">
    <source>
        <dbReference type="PROSITE-ProRule" id="PRU00176"/>
    </source>
</evidence>
<name>A9NTR2_PICSI</name>
<dbReference type="InterPro" id="IPR012677">
    <property type="entry name" value="Nucleotide-bd_a/b_plait_sf"/>
</dbReference>
<dbReference type="InterPro" id="IPR036875">
    <property type="entry name" value="Znf_CCHC_sf"/>
</dbReference>
<dbReference type="Gene3D" id="3.30.70.330">
    <property type="match status" value="2"/>
</dbReference>
<keyword evidence="2" id="KW-0862">Zinc</keyword>
<evidence type="ECO:0000313" key="7">
    <source>
        <dbReference type="EMBL" id="ABK24023.1"/>
    </source>
</evidence>
<sequence length="302" mass="32939">MKVEDTHLENGNVGVIKSKKKKKKKKKKKEEGKNKSEQGTSDDLALSSAAEAAEDIVINANEGTLPQSQESNYDECKVYVGGIPYYSNEDDIRSFFEGCGTVTEVDCMTFPDSGKFRGIALISFKTKAAATRALALDGADMGGRFLKIQQCRTHRSSKNDKPAGFVPTKVDKSNRAYIGNLAWDIAEDDLKVVFGDCKISAIRLGKDKTTGEFKGYGHIDFADEVSLAMALKLDQTVVCGRPIKIAYAIPKRDAETDDSAKTKSSTEKKKRRTCYHCGMPGHLSSSCPHNQSAENVGSKEGS</sequence>
<dbReference type="GO" id="GO:0008270">
    <property type="term" value="F:zinc ion binding"/>
    <property type="evidence" value="ECO:0007669"/>
    <property type="project" value="UniProtKB-KW"/>
</dbReference>
<dbReference type="SUPFAM" id="SSF54928">
    <property type="entry name" value="RNA-binding domain, RBD"/>
    <property type="match status" value="2"/>
</dbReference>
<dbReference type="SUPFAM" id="SSF57756">
    <property type="entry name" value="Retrovirus zinc finger-like domains"/>
    <property type="match status" value="1"/>
</dbReference>